<dbReference type="EMBL" id="NBSK02000006">
    <property type="protein sequence ID" value="KAJ0201946.1"/>
    <property type="molecule type" value="Genomic_DNA"/>
</dbReference>
<organism evidence="1 2">
    <name type="scientific">Lactuca sativa</name>
    <name type="common">Garden lettuce</name>
    <dbReference type="NCBI Taxonomy" id="4236"/>
    <lineage>
        <taxon>Eukaryota</taxon>
        <taxon>Viridiplantae</taxon>
        <taxon>Streptophyta</taxon>
        <taxon>Embryophyta</taxon>
        <taxon>Tracheophyta</taxon>
        <taxon>Spermatophyta</taxon>
        <taxon>Magnoliopsida</taxon>
        <taxon>eudicotyledons</taxon>
        <taxon>Gunneridae</taxon>
        <taxon>Pentapetalae</taxon>
        <taxon>asterids</taxon>
        <taxon>campanulids</taxon>
        <taxon>Asterales</taxon>
        <taxon>Asteraceae</taxon>
        <taxon>Cichorioideae</taxon>
        <taxon>Cichorieae</taxon>
        <taxon>Lactucinae</taxon>
        <taxon>Lactuca</taxon>
    </lineage>
</organism>
<sequence>MGQMNFGLRFAGAYHFPVFEYFSMGHRQPSSLWSGVQARRSSLTFLFIMVVEGLHVPMEEVKEKDVFTRNTHNLIRILKCFELAYGLEVLQLEYQWNVQYISPLSLISPCKTLHLEGKNPLVWRSIDSLQICSC</sequence>
<keyword evidence="2" id="KW-1185">Reference proteome</keyword>
<proteinExistence type="predicted"/>
<evidence type="ECO:0000313" key="1">
    <source>
        <dbReference type="EMBL" id="KAJ0201946.1"/>
    </source>
</evidence>
<accession>A0A9R1V950</accession>
<evidence type="ECO:0000313" key="2">
    <source>
        <dbReference type="Proteomes" id="UP000235145"/>
    </source>
</evidence>
<dbReference type="Proteomes" id="UP000235145">
    <property type="component" value="Unassembled WGS sequence"/>
</dbReference>
<protein>
    <submittedName>
        <fullName evidence="1">Uncharacterized protein</fullName>
    </submittedName>
</protein>
<dbReference type="AlphaFoldDB" id="A0A9R1V950"/>
<comment type="caution">
    <text evidence="1">The sequence shown here is derived from an EMBL/GenBank/DDBJ whole genome shotgun (WGS) entry which is preliminary data.</text>
</comment>
<name>A0A9R1V950_LACSA</name>
<gene>
    <name evidence="1" type="ORF">LSAT_V11C600306560</name>
</gene>
<reference evidence="1 2" key="1">
    <citation type="journal article" date="2017" name="Nat. Commun.">
        <title>Genome assembly with in vitro proximity ligation data and whole-genome triplication in lettuce.</title>
        <authorList>
            <person name="Reyes-Chin-Wo S."/>
            <person name="Wang Z."/>
            <person name="Yang X."/>
            <person name="Kozik A."/>
            <person name="Arikit S."/>
            <person name="Song C."/>
            <person name="Xia L."/>
            <person name="Froenicke L."/>
            <person name="Lavelle D.O."/>
            <person name="Truco M.J."/>
            <person name="Xia R."/>
            <person name="Zhu S."/>
            <person name="Xu C."/>
            <person name="Xu H."/>
            <person name="Xu X."/>
            <person name="Cox K."/>
            <person name="Korf I."/>
            <person name="Meyers B.C."/>
            <person name="Michelmore R.W."/>
        </authorList>
    </citation>
    <scope>NUCLEOTIDE SEQUENCE [LARGE SCALE GENOMIC DNA]</scope>
    <source>
        <strain evidence="2">cv. Salinas</strain>
        <tissue evidence="1">Seedlings</tissue>
    </source>
</reference>